<evidence type="ECO:0000259" key="2">
    <source>
        <dbReference type="Pfam" id="PF06985"/>
    </source>
</evidence>
<sequence>MRLLERDKDGEITLTRDLFGDNVPKYAILSHTWGDDTEEVSFKDLMDGTGRHKPGYDKIRFCGEQAHRDGLQFFWVDTCCIDKSNSTELYEAINSMFRWYRQSIKCYVYLRDVSRMTDQYPWKEAFRASRWFTRGWTLQELIAPPTVEFFSKEGMNLGNKKSLESKIRKITGIPVEAFRGSNLSEFGIQERMSWIEKRETTREEDKAYSLLGLFDVFMPLIYGEGRNNAFKRLREEIDKSFPGHSLSAPPQWPTTHLKSNLPIKQKGKPLRKYRHERLANARRSLLLLKIFSSSPENPQVECELVLSDFNEKPRPAAEKYDVLSWYRGAAKPSAYISIRRGQKIYAMYLQPDLVRALHTLRNPRRDRYLWIDKICIDQENDLEKNYQIEMMADIYDRAEHVCVWLGEADSSSKTAMAFMKTEILQFKAFDDLCNTRKAGEKWSALCDFMQRPWFTKRWMIQEIALAQKGLLYCGDERIAWSEFAVAIEYLGEIEKATHRLYEVSDARDSQIPRLFEHVSALGASLLVDAIGKVIHDCNSDTAISKDSDSDTESNHSSESEFEADGIGSGKDHETHATSESDSGSDNEAIENPDNPSTEAQINNIVLDPLKPTSDSIEINGTRQPLLSLEYLVSSLSVFEMTSDHDVIYSVIAIAKDASPVARDGKFELALERSHPTLEARLPNQQYKVEYQKPFVDVAGNFVSFCIKRSTLIDKTRALDIICRPWAPDQVSGNRSLAKKSKGTESDLVYTQHDFPLPSWMTRASGASHSIWMHPGTSILKMGRKNADSLVGLPGSTPQKYSAAGTKAVDMKTLRFRNRPNLGHYSLFVKGFELDTITEIHSQAQGGAIPSQWVKAAGWHKAPNTAPPNAFWRTLVANRGLDGGNPPAYYSRACQNTFLKGGLMSGSVNTFDLIKNERCSVVAQFCRRVQEVIWNKMLVKT</sequence>
<gene>
    <name evidence="3" type="ORF">L207DRAFT_578491</name>
</gene>
<dbReference type="STRING" id="1149755.A0A2J6S498"/>
<dbReference type="OrthoDB" id="3477286at2759"/>
<dbReference type="AlphaFoldDB" id="A0A2J6S498"/>
<dbReference type="InterPro" id="IPR010730">
    <property type="entry name" value="HET"/>
</dbReference>
<feature type="domain" description="Heterokaryon incompatibility" evidence="2">
    <location>
        <begin position="320"/>
        <end position="462"/>
    </location>
</feature>
<dbReference type="PANTHER" id="PTHR10622:SF11">
    <property type="entry name" value="HET-DOMAIN-CONTAINING PROTEIN"/>
    <property type="match status" value="1"/>
</dbReference>
<protein>
    <submittedName>
        <fullName evidence="3">HET-domain-containing protein</fullName>
    </submittedName>
</protein>
<feature type="domain" description="Heterokaryon incompatibility" evidence="2">
    <location>
        <begin position="26"/>
        <end position="112"/>
    </location>
</feature>
<feature type="region of interest" description="Disordered" evidence="1">
    <location>
        <begin position="541"/>
        <end position="599"/>
    </location>
</feature>
<feature type="compositionally biased region" description="Basic and acidic residues" evidence="1">
    <location>
        <begin position="569"/>
        <end position="578"/>
    </location>
</feature>
<evidence type="ECO:0000256" key="1">
    <source>
        <dbReference type="SAM" id="MobiDB-lite"/>
    </source>
</evidence>
<dbReference type="Pfam" id="PF06985">
    <property type="entry name" value="HET"/>
    <property type="match status" value="2"/>
</dbReference>
<organism evidence="3 4">
    <name type="scientific">Hyaloscypha variabilis (strain UAMH 11265 / GT02V1 / F)</name>
    <name type="common">Meliniomyces variabilis</name>
    <dbReference type="NCBI Taxonomy" id="1149755"/>
    <lineage>
        <taxon>Eukaryota</taxon>
        <taxon>Fungi</taxon>
        <taxon>Dikarya</taxon>
        <taxon>Ascomycota</taxon>
        <taxon>Pezizomycotina</taxon>
        <taxon>Leotiomycetes</taxon>
        <taxon>Helotiales</taxon>
        <taxon>Hyaloscyphaceae</taxon>
        <taxon>Hyaloscypha</taxon>
        <taxon>Hyaloscypha variabilis</taxon>
    </lineage>
</organism>
<dbReference type="PANTHER" id="PTHR10622">
    <property type="entry name" value="HET DOMAIN-CONTAINING PROTEIN"/>
    <property type="match status" value="1"/>
</dbReference>
<name>A0A2J6S498_HYAVF</name>
<keyword evidence="4" id="KW-1185">Reference proteome</keyword>
<feature type="compositionally biased region" description="Basic and acidic residues" evidence="1">
    <location>
        <begin position="541"/>
        <end position="558"/>
    </location>
</feature>
<dbReference type="Proteomes" id="UP000235786">
    <property type="component" value="Unassembled WGS sequence"/>
</dbReference>
<proteinExistence type="predicted"/>
<dbReference type="EMBL" id="KZ613940">
    <property type="protein sequence ID" value="PMD45581.1"/>
    <property type="molecule type" value="Genomic_DNA"/>
</dbReference>
<evidence type="ECO:0000313" key="3">
    <source>
        <dbReference type="EMBL" id="PMD45581.1"/>
    </source>
</evidence>
<reference evidence="3 4" key="1">
    <citation type="submission" date="2016-04" db="EMBL/GenBank/DDBJ databases">
        <title>A degradative enzymes factory behind the ericoid mycorrhizal symbiosis.</title>
        <authorList>
            <consortium name="DOE Joint Genome Institute"/>
            <person name="Martino E."/>
            <person name="Morin E."/>
            <person name="Grelet G."/>
            <person name="Kuo A."/>
            <person name="Kohler A."/>
            <person name="Daghino S."/>
            <person name="Barry K."/>
            <person name="Choi C."/>
            <person name="Cichocki N."/>
            <person name="Clum A."/>
            <person name="Copeland A."/>
            <person name="Hainaut M."/>
            <person name="Haridas S."/>
            <person name="Labutti K."/>
            <person name="Lindquist E."/>
            <person name="Lipzen A."/>
            <person name="Khouja H.-R."/>
            <person name="Murat C."/>
            <person name="Ohm R."/>
            <person name="Olson A."/>
            <person name="Spatafora J."/>
            <person name="Veneault-Fourrey C."/>
            <person name="Henrissat B."/>
            <person name="Grigoriev I."/>
            <person name="Martin F."/>
            <person name="Perotto S."/>
        </authorList>
    </citation>
    <scope>NUCLEOTIDE SEQUENCE [LARGE SCALE GENOMIC DNA]</scope>
    <source>
        <strain evidence="3 4">F</strain>
    </source>
</reference>
<evidence type="ECO:0000313" key="4">
    <source>
        <dbReference type="Proteomes" id="UP000235786"/>
    </source>
</evidence>
<accession>A0A2J6S498</accession>